<proteinExistence type="inferred from homology"/>
<feature type="region of interest" description="Disordered" evidence="2">
    <location>
        <begin position="92"/>
        <end position="112"/>
    </location>
</feature>
<dbReference type="GO" id="GO:0030170">
    <property type="term" value="F:pyridoxal phosphate binding"/>
    <property type="evidence" value="ECO:0007669"/>
    <property type="project" value="InterPro"/>
</dbReference>
<gene>
    <name evidence="3" type="ORF">B2A_12794</name>
</gene>
<dbReference type="AlphaFoldDB" id="T0YM21"/>
<dbReference type="EMBL" id="AUZZ01009227">
    <property type="protein sequence ID" value="EQD34133.1"/>
    <property type="molecule type" value="Genomic_DNA"/>
</dbReference>
<dbReference type="GO" id="GO:0004351">
    <property type="term" value="F:glutamate decarboxylase activity"/>
    <property type="evidence" value="ECO:0007669"/>
    <property type="project" value="InterPro"/>
</dbReference>
<comment type="caution">
    <text evidence="3">The sequence shown here is derived from an EMBL/GenBank/DDBJ whole genome shotgun (WGS) entry which is preliminary data.</text>
</comment>
<dbReference type="InterPro" id="IPR015424">
    <property type="entry name" value="PyrdxlP-dep_Trfase"/>
</dbReference>
<protein>
    <submittedName>
        <fullName evidence="3">Glutamate decarboxylase</fullName>
    </submittedName>
</protein>
<evidence type="ECO:0000256" key="1">
    <source>
        <dbReference type="ARBA" id="ARBA00009533"/>
    </source>
</evidence>
<dbReference type="Gene3D" id="3.90.1150.160">
    <property type="match status" value="1"/>
</dbReference>
<dbReference type="GO" id="GO:0005829">
    <property type="term" value="C:cytosol"/>
    <property type="evidence" value="ECO:0007669"/>
    <property type="project" value="TreeGrafter"/>
</dbReference>
<dbReference type="InterPro" id="IPR010107">
    <property type="entry name" value="Glutamate_decarboxylase"/>
</dbReference>
<dbReference type="PANTHER" id="PTHR43321:SF3">
    <property type="entry name" value="GLUTAMATE DECARBOXYLASE"/>
    <property type="match status" value="1"/>
</dbReference>
<dbReference type="SUPFAM" id="SSF53383">
    <property type="entry name" value="PLP-dependent transferases"/>
    <property type="match status" value="1"/>
</dbReference>
<accession>T0YM21</accession>
<dbReference type="GO" id="GO:0006538">
    <property type="term" value="P:L-glutamate catabolic process"/>
    <property type="evidence" value="ECO:0007669"/>
    <property type="project" value="TreeGrafter"/>
</dbReference>
<feature type="non-terminal residue" evidence="3">
    <location>
        <position position="1"/>
    </location>
</feature>
<feature type="compositionally biased region" description="Basic residues" evidence="2">
    <location>
        <begin position="99"/>
        <end position="112"/>
    </location>
</feature>
<comment type="similarity">
    <text evidence="1">Belongs to the group II decarboxylase family.</text>
</comment>
<organism evidence="3">
    <name type="scientific">mine drainage metagenome</name>
    <dbReference type="NCBI Taxonomy" id="410659"/>
    <lineage>
        <taxon>unclassified sequences</taxon>
        <taxon>metagenomes</taxon>
        <taxon>ecological metagenomes</taxon>
    </lineage>
</organism>
<evidence type="ECO:0000313" key="3">
    <source>
        <dbReference type="EMBL" id="EQD34133.1"/>
    </source>
</evidence>
<name>T0YM21_9ZZZZ</name>
<evidence type="ECO:0000256" key="2">
    <source>
        <dbReference type="SAM" id="MobiDB-lite"/>
    </source>
</evidence>
<reference evidence="3" key="2">
    <citation type="journal article" date="2014" name="ISME J.">
        <title>Microbial stratification in low pH oxic and suboxic macroscopic growths along an acid mine drainage.</title>
        <authorList>
            <person name="Mendez-Garcia C."/>
            <person name="Mesa V."/>
            <person name="Sprenger R.R."/>
            <person name="Richter M."/>
            <person name="Diez M.S."/>
            <person name="Solano J."/>
            <person name="Bargiela R."/>
            <person name="Golyshina O.V."/>
            <person name="Manteca A."/>
            <person name="Ramos J.L."/>
            <person name="Gallego J.R."/>
            <person name="Llorente I."/>
            <person name="Martins Dos Santos V.A."/>
            <person name="Jensen O.N."/>
            <person name="Pelaez A.I."/>
            <person name="Sanchez J."/>
            <person name="Ferrer M."/>
        </authorList>
    </citation>
    <scope>NUCLEOTIDE SEQUENCE</scope>
</reference>
<sequence length="112" mass="12747">DYLAVSLLNTGKFEVLNDAKHIPVVTFKFKNKEKFTLFDLSYKVRERGWIVPAYSLPPNAESITIMRVVIRENFTADMVDIFVNDLKNAFESLENGTGKPKHKSSRKGHSVS</sequence>
<dbReference type="PANTHER" id="PTHR43321">
    <property type="entry name" value="GLUTAMATE DECARBOXYLASE"/>
    <property type="match status" value="1"/>
</dbReference>
<reference evidence="3" key="1">
    <citation type="submission" date="2013-08" db="EMBL/GenBank/DDBJ databases">
        <authorList>
            <person name="Mendez C."/>
            <person name="Richter M."/>
            <person name="Ferrer M."/>
            <person name="Sanchez J."/>
        </authorList>
    </citation>
    <scope>NUCLEOTIDE SEQUENCE</scope>
</reference>